<evidence type="ECO:0000313" key="1">
    <source>
        <dbReference type="EMBL" id="MBW7466207.1"/>
    </source>
</evidence>
<proteinExistence type="predicted"/>
<dbReference type="EMBL" id="JAHYXK010000002">
    <property type="protein sequence ID" value="MBW7466207.1"/>
    <property type="molecule type" value="Genomic_DNA"/>
</dbReference>
<protein>
    <recommendedName>
        <fullName evidence="3">LysM domain-containing protein</fullName>
    </recommendedName>
</protein>
<dbReference type="Proteomes" id="UP000813018">
    <property type="component" value="Unassembled WGS sequence"/>
</dbReference>
<dbReference type="RefSeq" id="WP_219876086.1">
    <property type="nucleotide sequence ID" value="NZ_JAHYXK010000002.1"/>
</dbReference>
<accession>A0ABS7CQS9</accession>
<comment type="caution">
    <text evidence="1">The sequence shown here is derived from an EMBL/GenBank/DDBJ whole genome shotgun (WGS) entry which is preliminary data.</text>
</comment>
<name>A0ABS7CQS9_9BACT</name>
<organism evidence="1 2">
    <name type="scientific">Pontibacter aydingkolensis</name>
    <dbReference type="NCBI Taxonomy" id="1911536"/>
    <lineage>
        <taxon>Bacteria</taxon>
        <taxon>Pseudomonadati</taxon>
        <taxon>Bacteroidota</taxon>
        <taxon>Cytophagia</taxon>
        <taxon>Cytophagales</taxon>
        <taxon>Hymenobacteraceae</taxon>
        <taxon>Pontibacter</taxon>
    </lineage>
</organism>
<reference evidence="1 2" key="1">
    <citation type="journal article" date="2016" name="Int. J. Syst. Evol. Microbiol.">
        <title>Pontibacter aydingkolensis sp. nov., isolated from soil of a salt lake.</title>
        <authorList>
            <person name="Osman G."/>
            <person name="Zhang T."/>
            <person name="Lou K."/>
            <person name="Gao Y."/>
            <person name="Chang W."/>
            <person name="Lin Q."/>
            <person name="Yang H.M."/>
            <person name="Huo X.D."/>
            <person name="Wang N."/>
        </authorList>
    </citation>
    <scope>NUCLEOTIDE SEQUENCE [LARGE SCALE GENOMIC DNA]</scope>
    <source>
        <strain evidence="1 2">KACC 19255</strain>
    </source>
</reference>
<evidence type="ECO:0000313" key="2">
    <source>
        <dbReference type="Proteomes" id="UP000813018"/>
    </source>
</evidence>
<evidence type="ECO:0008006" key="3">
    <source>
        <dbReference type="Google" id="ProtNLM"/>
    </source>
</evidence>
<keyword evidence="2" id="KW-1185">Reference proteome</keyword>
<sequence length="180" mass="19486">MSQESFNTSSNQTIYDVALTTYGTMEGVIDLLVLNSLEFDSTLPASITYGVQDNYIVKHLGKTRITTGSSLVSTNPVALPYINSGNGDGDAPVLTPSTVKVYRVKAEQSVFDIVCMLTGNMEDVMDILINNGLTFETQLNLGHQIKYAGEMYITEDITTGGSYSIKPVGAFSDGFHDGFQ</sequence>
<gene>
    <name evidence="1" type="ORF">K0O23_03945</name>
</gene>